<proteinExistence type="predicted"/>
<evidence type="ECO:0000256" key="3">
    <source>
        <dbReference type="ARBA" id="ARBA00023163"/>
    </source>
</evidence>
<dbReference type="PROSITE" id="PS01124">
    <property type="entry name" value="HTH_ARAC_FAMILY_2"/>
    <property type="match status" value="1"/>
</dbReference>
<keyword evidence="4" id="KW-0472">Membrane</keyword>
<keyword evidence="3" id="KW-0804">Transcription</keyword>
<feature type="domain" description="HTH araC/xylS-type" evidence="5">
    <location>
        <begin position="8"/>
        <end position="107"/>
    </location>
</feature>
<dbReference type="SMART" id="SM00342">
    <property type="entry name" value="HTH_ARAC"/>
    <property type="match status" value="1"/>
</dbReference>
<keyword evidence="2" id="KW-0238">DNA-binding</keyword>
<keyword evidence="7" id="KW-1185">Reference proteome</keyword>
<accession>A0A6G4X7S9</accession>
<dbReference type="PROSITE" id="PS00041">
    <property type="entry name" value="HTH_ARAC_FAMILY_1"/>
    <property type="match status" value="1"/>
</dbReference>
<dbReference type="AlphaFoldDB" id="A0A6G4X7S9"/>
<gene>
    <name evidence="6" type="ORF">G5C65_31125</name>
</gene>
<dbReference type="InterPro" id="IPR050204">
    <property type="entry name" value="AraC_XylS_family_regulators"/>
</dbReference>
<organism evidence="6 7">
    <name type="scientific">Streptomyces boncukensis</name>
    <dbReference type="NCBI Taxonomy" id="2711219"/>
    <lineage>
        <taxon>Bacteria</taxon>
        <taxon>Bacillati</taxon>
        <taxon>Actinomycetota</taxon>
        <taxon>Actinomycetes</taxon>
        <taxon>Kitasatosporales</taxon>
        <taxon>Streptomycetaceae</taxon>
        <taxon>Streptomyces</taxon>
    </lineage>
</organism>
<evidence type="ECO:0000259" key="5">
    <source>
        <dbReference type="PROSITE" id="PS01124"/>
    </source>
</evidence>
<dbReference type="EMBL" id="JAAKZZ010000522">
    <property type="protein sequence ID" value="NGO72721.1"/>
    <property type="molecule type" value="Genomic_DNA"/>
</dbReference>
<comment type="caution">
    <text evidence="6">The sequence shown here is derived from an EMBL/GenBank/DDBJ whole genome shotgun (WGS) entry which is preliminary data.</text>
</comment>
<reference evidence="6 7" key="1">
    <citation type="submission" date="2020-02" db="EMBL/GenBank/DDBJ databases">
        <title>Whole-genome analyses of novel actinobacteria.</title>
        <authorList>
            <person name="Sahin N."/>
            <person name="Tatar D."/>
        </authorList>
    </citation>
    <scope>NUCLEOTIDE SEQUENCE [LARGE SCALE GENOMIC DNA]</scope>
    <source>
        <strain evidence="6 7">SB3404</strain>
    </source>
</reference>
<dbReference type="InterPro" id="IPR009057">
    <property type="entry name" value="Homeodomain-like_sf"/>
</dbReference>
<keyword evidence="4" id="KW-1133">Transmembrane helix</keyword>
<dbReference type="InterPro" id="IPR018062">
    <property type="entry name" value="HTH_AraC-typ_CS"/>
</dbReference>
<name>A0A6G4X7S9_9ACTN</name>
<dbReference type="Pfam" id="PF12833">
    <property type="entry name" value="HTH_18"/>
    <property type="match status" value="1"/>
</dbReference>
<dbReference type="InterPro" id="IPR018060">
    <property type="entry name" value="HTH_AraC"/>
</dbReference>
<dbReference type="InterPro" id="IPR020449">
    <property type="entry name" value="Tscrpt_reg_AraC-type_HTH"/>
</dbReference>
<evidence type="ECO:0000256" key="4">
    <source>
        <dbReference type="SAM" id="Phobius"/>
    </source>
</evidence>
<dbReference type="Proteomes" id="UP000477722">
    <property type="component" value="Unassembled WGS sequence"/>
</dbReference>
<dbReference type="PANTHER" id="PTHR46796">
    <property type="entry name" value="HTH-TYPE TRANSCRIPTIONAL ACTIVATOR RHAS-RELATED"/>
    <property type="match status" value="1"/>
</dbReference>
<evidence type="ECO:0000256" key="1">
    <source>
        <dbReference type="ARBA" id="ARBA00023015"/>
    </source>
</evidence>
<evidence type="ECO:0000256" key="2">
    <source>
        <dbReference type="ARBA" id="ARBA00023125"/>
    </source>
</evidence>
<dbReference type="GO" id="GO:0043565">
    <property type="term" value="F:sequence-specific DNA binding"/>
    <property type="evidence" value="ECO:0007669"/>
    <property type="project" value="InterPro"/>
</dbReference>
<sequence>MARLRALRLAKDTMDRDWAEPSLGLDAVAARAGYSRYHFVRAFKAAYGETPGQYLSRRRIERAQEMLRSANLTVTEICFLVGFSGLGTFSARFKQQIGFTPSEYRAAYARGGAGMIPGCYAMLFAGGFKKRNSQEAA</sequence>
<dbReference type="Gene3D" id="1.10.10.60">
    <property type="entry name" value="Homeodomain-like"/>
    <property type="match status" value="2"/>
</dbReference>
<protein>
    <submittedName>
        <fullName evidence="6">Helix-turn-helix transcriptional regulator</fullName>
    </submittedName>
</protein>
<evidence type="ECO:0000313" key="6">
    <source>
        <dbReference type="EMBL" id="NGO72721.1"/>
    </source>
</evidence>
<keyword evidence="4" id="KW-0812">Transmembrane</keyword>
<evidence type="ECO:0000313" key="7">
    <source>
        <dbReference type="Proteomes" id="UP000477722"/>
    </source>
</evidence>
<keyword evidence="1" id="KW-0805">Transcription regulation</keyword>
<dbReference type="GO" id="GO:0003700">
    <property type="term" value="F:DNA-binding transcription factor activity"/>
    <property type="evidence" value="ECO:0007669"/>
    <property type="project" value="InterPro"/>
</dbReference>
<feature type="transmembrane region" description="Helical" evidence="4">
    <location>
        <begin position="66"/>
        <end position="87"/>
    </location>
</feature>
<feature type="transmembrane region" description="Helical" evidence="4">
    <location>
        <begin position="107"/>
        <end position="128"/>
    </location>
</feature>
<dbReference type="SUPFAM" id="SSF46689">
    <property type="entry name" value="Homeodomain-like"/>
    <property type="match status" value="2"/>
</dbReference>
<dbReference type="PRINTS" id="PR00032">
    <property type="entry name" value="HTHARAC"/>
</dbReference>